<dbReference type="AlphaFoldDB" id="A0A3B9IIP5"/>
<dbReference type="InterPro" id="IPR009752">
    <property type="entry name" value="Phage_Mu_GpJ"/>
</dbReference>
<gene>
    <name evidence="2" type="ORF">DCK97_09225</name>
</gene>
<sequence length="143" mass="15506">MPHYATLDDLVLAAGQEEINQIADRDGSGAPDPEAVEAALTRADSIINGYVAGRYALPLAEVPALVRTWAVAIARYSLHRYDLDKESRPRVDYEDAMRDLRDLAAGKVTLPIADGSQPAQAGGGTVMAAHPRRPRFSPEGWLR</sequence>
<accession>A0A3B9IIP5</accession>
<dbReference type="Proteomes" id="UP000257706">
    <property type="component" value="Unassembled WGS sequence"/>
</dbReference>
<evidence type="ECO:0000256" key="1">
    <source>
        <dbReference type="SAM" id="MobiDB-lite"/>
    </source>
</evidence>
<name>A0A3B9IIP5_9PROT</name>
<organism evidence="2 3">
    <name type="scientific">Tistrella mobilis</name>
    <dbReference type="NCBI Taxonomy" id="171437"/>
    <lineage>
        <taxon>Bacteria</taxon>
        <taxon>Pseudomonadati</taxon>
        <taxon>Pseudomonadota</taxon>
        <taxon>Alphaproteobacteria</taxon>
        <taxon>Geminicoccales</taxon>
        <taxon>Geminicoccaceae</taxon>
        <taxon>Tistrella</taxon>
    </lineage>
</organism>
<protein>
    <submittedName>
        <fullName evidence="2">DUF1320 domain-containing protein</fullName>
    </submittedName>
</protein>
<comment type="caution">
    <text evidence="2">The sequence shown here is derived from an EMBL/GenBank/DDBJ whole genome shotgun (WGS) entry which is preliminary data.</text>
</comment>
<dbReference type="Pfam" id="PF07030">
    <property type="entry name" value="Phage_Mu_Gp36"/>
    <property type="match status" value="1"/>
</dbReference>
<feature type="region of interest" description="Disordered" evidence="1">
    <location>
        <begin position="113"/>
        <end position="143"/>
    </location>
</feature>
<evidence type="ECO:0000313" key="3">
    <source>
        <dbReference type="Proteomes" id="UP000257706"/>
    </source>
</evidence>
<proteinExistence type="predicted"/>
<reference evidence="2 3" key="1">
    <citation type="journal article" date="2018" name="Nat. Biotechnol.">
        <title>A standardized bacterial taxonomy based on genome phylogeny substantially revises the tree of life.</title>
        <authorList>
            <person name="Parks D.H."/>
            <person name="Chuvochina M."/>
            <person name="Waite D.W."/>
            <person name="Rinke C."/>
            <person name="Skarshewski A."/>
            <person name="Chaumeil P.A."/>
            <person name="Hugenholtz P."/>
        </authorList>
    </citation>
    <scope>NUCLEOTIDE SEQUENCE [LARGE SCALE GENOMIC DNA]</scope>
    <source>
        <strain evidence="2">UBA8739</strain>
    </source>
</reference>
<dbReference type="EMBL" id="DMAI01000142">
    <property type="protein sequence ID" value="HAE47586.1"/>
    <property type="molecule type" value="Genomic_DNA"/>
</dbReference>
<evidence type="ECO:0000313" key="2">
    <source>
        <dbReference type="EMBL" id="HAE47586.1"/>
    </source>
</evidence>